<gene>
    <name evidence="1" type="ORF">KUTeg_007613</name>
</gene>
<comment type="caution">
    <text evidence="1">The sequence shown here is derived from an EMBL/GenBank/DDBJ whole genome shotgun (WGS) entry which is preliminary data.</text>
</comment>
<accession>A0ABQ9FIA9</accession>
<proteinExistence type="predicted"/>
<organism evidence="1 2">
    <name type="scientific">Tegillarca granosa</name>
    <name type="common">Malaysian cockle</name>
    <name type="synonym">Anadara granosa</name>
    <dbReference type="NCBI Taxonomy" id="220873"/>
    <lineage>
        <taxon>Eukaryota</taxon>
        <taxon>Metazoa</taxon>
        <taxon>Spiralia</taxon>
        <taxon>Lophotrochozoa</taxon>
        <taxon>Mollusca</taxon>
        <taxon>Bivalvia</taxon>
        <taxon>Autobranchia</taxon>
        <taxon>Pteriomorphia</taxon>
        <taxon>Arcoida</taxon>
        <taxon>Arcoidea</taxon>
        <taxon>Arcidae</taxon>
        <taxon>Tegillarca</taxon>
    </lineage>
</organism>
<protein>
    <submittedName>
        <fullName evidence="1">Uncharacterized protein</fullName>
    </submittedName>
</protein>
<dbReference type="PANTHER" id="PTHR20956:SF12">
    <property type="entry name" value="FLYWCH-TYPE DOMAIN-CONTAINING PROTEIN"/>
    <property type="match status" value="1"/>
</dbReference>
<dbReference type="EMBL" id="JARBDR010000337">
    <property type="protein sequence ID" value="KAJ8315463.1"/>
    <property type="molecule type" value="Genomic_DNA"/>
</dbReference>
<dbReference type="Proteomes" id="UP001217089">
    <property type="component" value="Unassembled WGS sequence"/>
</dbReference>
<evidence type="ECO:0000313" key="2">
    <source>
        <dbReference type="Proteomes" id="UP001217089"/>
    </source>
</evidence>
<sequence>MHPPTPDIKTAVVITAQVSDKNSKNDVFRSATAIVEDAFLEHVSTNERERSTPSQANLVRIANRVRERLRPRTKDFKDNQSYNFFYLWLRPCIVMCLQIVHNFIPAGFYQKDVDVIGCRHLIFATDEQI</sequence>
<keyword evidence="2" id="KW-1185">Reference proteome</keyword>
<name>A0ABQ9FIA9_TEGGR</name>
<reference evidence="1 2" key="1">
    <citation type="submission" date="2022-12" db="EMBL/GenBank/DDBJ databases">
        <title>Chromosome-level genome of Tegillarca granosa.</title>
        <authorList>
            <person name="Kim J."/>
        </authorList>
    </citation>
    <scope>NUCLEOTIDE SEQUENCE [LARGE SCALE GENOMIC DNA]</scope>
    <source>
        <strain evidence="1">Teg-2019</strain>
        <tissue evidence="1">Adductor muscle</tissue>
    </source>
</reference>
<dbReference type="PANTHER" id="PTHR20956">
    <property type="entry name" value="HEH2P"/>
    <property type="match status" value="1"/>
</dbReference>
<evidence type="ECO:0000313" key="1">
    <source>
        <dbReference type="EMBL" id="KAJ8315463.1"/>
    </source>
</evidence>